<evidence type="ECO:0008006" key="9">
    <source>
        <dbReference type="Google" id="ProtNLM"/>
    </source>
</evidence>
<evidence type="ECO:0000313" key="8">
    <source>
        <dbReference type="Ensembl" id="ENSCHIP00010028222.1"/>
    </source>
</evidence>
<keyword evidence="4" id="KW-0862">Zinc</keyword>
<dbReference type="PANTHER" id="PTHR48188">
    <property type="entry name" value="60S RIBOSOMAL PROTEIN L43"/>
    <property type="match status" value="1"/>
</dbReference>
<dbReference type="Pfam" id="PF01780">
    <property type="entry name" value="Ribosomal_L37ae"/>
    <property type="match status" value="1"/>
</dbReference>
<dbReference type="GO" id="GO:0003735">
    <property type="term" value="F:structural constituent of ribosome"/>
    <property type="evidence" value="ECO:0007669"/>
    <property type="project" value="InterPro"/>
</dbReference>
<feature type="compositionally biased region" description="Polar residues" evidence="7">
    <location>
        <begin position="64"/>
        <end position="75"/>
    </location>
</feature>
<dbReference type="SUPFAM" id="SSF57829">
    <property type="entry name" value="Zn-binding ribosomal proteins"/>
    <property type="match status" value="1"/>
</dbReference>
<dbReference type="GO" id="GO:0022625">
    <property type="term" value="C:cytosolic large ribosomal subunit"/>
    <property type="evidence" value="ECO:0007669"/>
    <property type="project" value="TreeGrafter"/>
</dbReference>
<dbReference type="AlphaFoldDB" id="A0A8C2XWP0"/>
<keyword evidence="6" id="KW-0687">Ribonucleoprotein</keyword>
<evidence type="ECO:0000256" key="5">
    <source>
        <dbReference type="ARBA" id="ARBA00022980"/>
    </source>
</evidence>
<evidence type="ECO:0000256" key="4">
    <source>
        <dbReference type="ARBA" id="ARBA00022833"/>
    </source>
</evidence>
<dbReference type="InterPro" id="IPR011332">
    <property type="entry name" value="Ribosomal_zn-bd"/>
</dbReference>
<evidence type="ECO:0000256" key="6">
    <source>
        <dbReference type="ARBA" id="ARBA00023274"/>
    </source>
</evidence>
<keyword evidence="3" id="KW-0863">Zinc-finger</keyword>
<proteinExistence type="inferred from homology"/>
<sequence length="75" mass="8411">MAKCTKKVGIVGKYTTRYGASLRKTVKKTEISQQAKNTCSFCEFIEKRGSGDQHRSKVKGPKLNPSQLYYTSSCE</sequence>
<protein>
    <recommendedName>
        <fullName evidence="9">60S ribosomal protein L37a</fullName>
    </recommendedName>
</protein>
<dbReference type="PANTHER" id="PTHR48188:SF1">
    <property type="entry name" value="LARGE RIBOSOMAL SUBUNIT PROTEIN EL43-RELATED"/>
    <property type="match status" value="1"/>
</dbReference>
<organism evidence="8">
    <name type="scientific">Capra hircus</name>
    <name type="common">Goat</name>
    <dbReference type="NCBI Taxonomy" id="9925"/>
    <lineage>
        <taxon>Eukaryota</taxon>
        <taxon>Metazoa</taxon>
        <taxon>Chordata</taxon>
        <taxon>Craniata</taxon>
        <taxon>Vertebrata</taxon>
        <taxon>Euteleostomi</taxon>
        <taxon>Mammalia</taxon>
        <taxon>Eutheria</taxon>
        <taxon>Laurasiatheria</taxon>
        <taxon>Artiodactyla</taxon>
        <taxon>Ruminantia</taxon>
        <taxon>Pecora</taxon>
        <taxon>Bovidae</taxon>
        <taxon>Caprinae</taxon>
        <taxon>Capra</taxon>
    </lineage>
</organism>
<dbReference type="GO" id="GO:0008270">
    <property type="term" value="F:zinc ion binding"/>
    <property type="evidence" value="ECO:0007669"/>
    <property type="project" value="UniProtKB-KW"/>
</dbReference>
<evidence type="ECO:0000256" key="3">
    <source>
        <dbReference type="ARBA" id="ARBA00022771"/>
    </source>
</evidence>
<keyword evidence="2" id="KW-0479">Metal-binding</keyword>
<feature type="region of interest" description="Disordered" evidence="7">
    <location>
        <begin position="48"/>
        <end position="75"/>
    </location>
</feature>
<reference evidence="8" key="1">
    <citation type="submission" date="2019-03" db="EMBL/GenBank/DDBJ databases">
        <title>Genome sequencing and reference-guided assembly of Black Bengal Goat (Capra hircus).</title>
        <authorList>
            <person name="Siddiki A.Z."/>
            <person name="Baten A."/>
            <person name="Billah M."/>
            <person name="Alam M.A.U."/>
            <person name="Shawrob K.S.M."/>
            <person name="Saha S."/>
            <person name="Chowdhury M."/>
            <person name="Rahman A.H."/>
            <person name="Stear M."/>
            <person name="Miah G."/>
            <person name="Das G.B."/>
            <person name="Hossain M.M."/>
            <person name="Kumkum M."/>
            <person name="Islam M.S."/>
            <person name="Mollah A.M."/>
            <person name="Ahsan A."/>
            <person name="Tusar F."/>
            <person name="Khan M.K.I."/>
        </authorList>
    </citation>
    <scope>NUCLEOTIDE SEQUENCE [LARGE SCALE GENOMIC DNA]</scope>
</reference>
<comment type="similarity">
    <text evidence="1">Belongs to the eukaryotic ribosomal protein eL43 family.</text>
</comment>
<dbReference type="Gene3D" id="2.20.25.30">
    <property type="match status" value="1"/>
</dbReference>
<accession>A0A8C2XWP0</accession>
<dbReference type="GO" id="GO:0070180">
    <property type="term" value="F:large ribosomal subunit rRNA binding"/>
    <property type="evidence" value="ECO:0007669"/>
    <property type="project" value="TreeGrafter"/>
</dbReference>
<reference evidence="8" key="2">
    <citation type="submission" date="2025-08" db="UniProtKB">
        <authorList>
            <consortium name="Ensembl"/>
        </authorList>
    </citation>
    <scope>IDENTIFICATION</scope>
</reference>
<evidence type="ECO:0000256" key="1">
    <source>
        <dbReference type="ARBA" id="ARBA00008672"/>
    </source>
</evidence>
<keyword evidence="5" id="KW-0689">Ribosomal protein</keyword>
<dbReference type="InterPro" id="IPR002674">
    <property type="entry name" value="Ribosomal_eL43"/>
</dbReference>
<dbReference type="GO" id="GO:0006412">
    <property type="term" value="P:translation"/>
    <property type="evidence" value="ECO:0007669"/>
    <property type="project" value="InterPro"/>
</dbReference>
<evidence type="ECO:0000256" key="2">
    <source>
        <dbReference type="ARBA" id="ARBA00022723"/>
    </source>
</evidence>
<dbReference type="InterPro" id="IPR011331">
    <property type="entry name" value="Ribosomal_eL37/eL43"/>
</dbReference>
<name>A0A8C2XWP0_CAPHI</name>
<evidence type="ECO:0000256" key="7">
    <source>
        <dbReference type="SAM" id="MobiDB-lite"/>
    </source>
</evidence>
<dbReference type="Ensembl" id="ENSCHIT00010039797.1">
    <property type="protein sequence ID" value="ENSCHIP00010028222.1"/>
    <property type="gene ID" value="ENSCHIG00010020989.1"/>
</dbReference>